<evidence type="ECO:0000259" key="11">
    <source>
        <dbReference type="PROSITE" id="PS50109"/>
    </source>
</evidence>
<dbReference type="InterPro" id="IPR036097">
    <property type="entry name" value="HisK_dim/P_sf"/>
</dbReference>
<feature type="coiled-coil region" evidence="10">
    <location>
        <begin position="9"/>
        <end position="36"/>
    </location>
</feature>
<keyword evidence="5" id="KW-0547">Nucleotide-binding</keyword>
<dbReference type="Pfam" id="PF02518">
    <property type="entry name" value="HATPase_c"/>
    <property type="match status" value="1"/>
</dbReference>
<evidence type="ECO:0000256" key="5">
    <source>
        <dbReference type="ARBA" id="ARBA00022741"/>
    </source>
</evidence>
<dbReference type="InterPro" id="IPR036890">
    <property type="entry name" value="HATPase_C_sf"/>
</dbReference>
<evidence type="ECO:0000256" key="4">
    <source>
        <dbReference type="ARBA" id="ARBA00022679"/>
    </source>
</evidence>
<evidence type="ECO:0000256" key="2">
    <source>
        <dbReference type="ARBA" id="ARBA00012438"/>
    </source>
</evidence>
<keyword evidence="8" id="KW-0902">Two-component regulatory system</keyword>
<evidence type="ECO:0000313" key="16">
    <source>
        <dbReference type="Proteomes" id="UP001063350"/>
    </source>
</evidence>
<evidence type="ECO:0000256" key="7">
    <source>
        <dbReference type="ARBA" id="ARBA00022840"/>
    </source>
</evidence>
<evidence type="ECO:0000259" key="14">
    <source>
        <dbReference type="PROSITE" id="PS50113"/>
    </source>
</evidence>
<dbReference type="Pfam" id="PF08448">
    <property type="entry name" value="PAS_4"/>
    <property type="match status" value="1"/>
</dbReference>
<dbReference type="PROSITE" id="PS50113">
    <property type="entry name" value="PAC"/>
    <property type="match status" value="3"/>
</dbReference>
<dbReference type="InterPro" id="IPR003594">
    <property type="entry name" value="HATPase_dom"/>
</dbReference>
<dbReference type="InterPro" id="IPR004358">
    <property type="entry name" value="Sig_transdc_His_kin-like_C"/>
</dbReference>
<protein>
    <recommendedName>
        <fullName evidence="2">histidine kinase</fullName>
        <ecNumber evidence="2">2.7.13.3</ecNumber>
    </recommendedName>
</protein>
<dbReference type="Pfam" id="PF13426">
    <property type="entry name" value="PAS_9"/>
    <property type="match status" value="1"/>
</dbReference>
<sequence length="924" mass="103906">MMKSEDMSAQQCLAALDKARDRIARLEEQVRRLEQQNGSPGEDKRFTMAMDLLDAMVCVTDITTREILFLNRSGRQRLSGGVEGVCWRLLFPDRDQPCDHCPGPELLDKEGGPAPIVSRTLHNPLTGERFQCRTRAIPWPDGRLVRLEIVTPVDGDGRVVEDQDAGAVQEKNVLLEQFETIINTIPYIICLKDGEGRWLLANNHNLELFGLAGVSYRGKTDAELARCSSLYRDNFLRCVESDNRVWEEGRTCREKRIVSSPDGDSHVYDLVKIPLFNEDGCRRALIVTGRDITEQTRVEEILRQGKEAWEKTFDAITDIITIQDMKMRIVRANRAAGELCGTHPKHLIGTTCYAFLLGRTSPCQGCPVEETRRDGQFHNRIMNYDSSDRFFDVSSSPVLNQQGEMIFIVHVARDITDQMKAEEDRRRLSAAIEQAAETVVITDADGTIQYANPAFERVTGYSCQEVIGQNPRILQSGKHDAAFYSELWNTITRGEVWHGHIINRAKNGSLFEEEVTISPVRNSSGRISNYVAVKRDVTREAELENQLRQAMKMEAIGTLAGGIAHDFNNILSAILGYAEVMKIEAGPHNPLCRDLDKIIQAARRAADLVRQILAFSRQGRNEMRPVRMQYILKEVLKLLRRSFPATILFEEDIDLDCGSILADPSQMHQVMMNLCTNARHAMGQEGGILRVGLHQDDFTDEAAERIHRELSGGTYLHLEVHDTGCGMEPELLDRIFDPFFTTKEKGQGTGLGLSVVHGIVANHNGVITVESQLGHGAEFHVYLPVLKEEATLSDAGGFRDVPGGSEHILFVDDEKDIGEITRRILRNLGYKVTTFSSSSETLTLFERNPDGFDLVITDMMMPEMTGLTLARKILAIRPGLPVILCSGFSEVVDREKARRYGIREYLMKPLLRDDLARTIRKVLD</sequence>
<gene>
    <name evidence="15" type="ORF">GF1_03450</name>
</gene>
<dbReference type="GO" id="GO:0006355">
    <property type="term" value="P:regulation of DNA-templated transcription"/>
    <property type="evidence" value="ECO:0007669"/>
    <property type="project" value="InterPro"/>
</dbReference>
<dbReference type="CDD" id="cd00156">
    <property type="entry name" value="REC"/>
    <property type="match status" value="1"/>
</dbReference>
<evidence type="ECO:0000313" key="15">
    <source>
        <dbReference type="EMBL" id="BCO07969.1"/>
    </source>
</evidence>
<dbReference type="InterPro" id="IPR000014">
    <property type="entry name" value="PAS"/>
</dbReference>
<evidence type="ECO:0000259" key="13">
    <source>
        <dbReference type="PROSITE" id="PS50112"/>
    </source>
</evidence>
<dbReference type="InterPro" id="IPR005467">
    <property type="entry name" value="His_kinase_dom"/>
</dbReference>
<dbReference type="SMART" id="SM00086">
    <property type="entry name" value="PAC"/>
    <property type="match status" value="3"/>
</dbReference>
<dbReference type="RefSeq" id="WP_267927904.1">
    <property type="nucleotide sequence ID" value="NZ_AP024233.1"/>
</dbReference>
<evidence type="ECO:0000256" key="9">
    <source>
        <dbReference type="PROSITE-ProRule" id="PRU00169"/>
    </source>
</evidence>
<dbReference type="InterPro" id="IPR011006">
    <property type="entry name" value="CheY-like_superfamily"/>
</dbReference>
<dbReference type="Pfam" id="PF00512">
    <property type="entry name" value="HisKA"/>
    <property type="match status" value="1"/>
</dbReference>
<dbReference type="PRINTS" id="PR00344">
    <property type="entry name" value="BCTRLSENSOR"/>
</dbReference>
<dbReference type="CDD" id="cd00130">
    <property type="entry name" value="PAS"/>
    <property type="match status" value="2"/>
</dbReference>
<dbReference type="Gene3D" id="3.30.450.20">
    <property type="entry name" value="PAS domain"/>
    <property type="match status" value="3"/>
</dbReference>
<dbReference type="PROSITE" id="PS50112">
    <property type="entry name" value="PAS"/>
    <property type="match status" value="1"/>
</dbReference>
<organism evidence="15 16">
    <name type="scientific">Desulfolithobacter dissulfuricans</name>
    <dbReference type="NCBI Taxonomy" id="2795293"/>
    <lineage>
        <taxon>Bacteria</taxon>
        <taxon>Pseudomonadati</taxon>
        <taxon>Thermodesulfobacteriota</taxon>
        <taxon>Desulfobulbia</taxon>
        <taxon>Desulfobulbales</taxon>
        <taxon>Desulfobulbaceae</taxon>
        <taxon>Desulfolithobacter</taxon>
    </lineage>
</organism>
<dbReference type="Pfam" id="PF00072">
    <property type="entry name" value="Response_reg"/>
    <property type="match status" value="1"/>
</dbReference>
<feature type="domain" description="PAC" evidence="14">
    <location>
        <begin position="375"/>
        <end position="427"/>
    </location>
</feature>
<dbReference type="SUPFAM" id="SSF55874">
    <property type="entry name" value="ATPase domain of HSP90 chaperone/DNA topoisomerase II/histidine kinase"/>
    <property type="match status" value="1"/>
</dbReference>
<feature type="domain" description="PAC" evidence="14">
    <location>
        <begin position="495"/>
        <end position="549"/>
    </location>
</feature>
<dbReference type="GO" id="GO:0005524">
    <property type="term" value="F:ATP binding"/>
    <property type="evidence" value="ECO:0007669"/>
    <property type="project" value="UniProtKB-KW"/>
</dbReference>
<keyword evidence="7" id="KW-0067">ATP-binding</keyword>
<dbReference type="SMART" id="SM00388">
    <property type="entry name" value="HisKA"/>
    <property type="match status" value="1"/>
</dbReference>
<dbReference type="InterPro" id="IPR013767">
    <property type="entry name" value="PAS_fold"/>
</dbReference>
<dbReference type="EC" id="2.7.13.3" evidence="2"/>
<evidence type="ECO:0000256" key="6">
    <source>
        <dbReference type="ARBA" id="ARBA00022777"/>
    </source>
</evidence>
<proteinExistence type="predicted"/>
<feature type="modified residue" description="4-aspartylphosphate" evidence="9">
    <location>
        <position position="858"/>
    </location>
</feature>
<dbReference type="AlphaFoldDB" id="A0A915XGX5"/>
<dbReference type="Proteomes" id="UP001063350">
    <property type="component" value="Chromosome"/>
</dbReference>
<dbReference type="Gene3D" id="1.10.287.130">
    <property type="match status" value="1"/>
</dbReference>
<name>A0A915XGX5_9BACT</name>
<reference evidence="15" key="1">
    <citation type="submission" date="2020-12" db="EMBL/GenBank/DDBJ databases">
        <title>Desulfobium dissulfuricans gen. nov., sp. nov., a novel mesophilic, sulfate-reducing bacterium isolated from a deep-sea hydrothermal vent.</title>
        <authorList>
            <person name="Hashimoto Y."/>
            <person name="Tame A."/>
            <person name="Sawayama S."/>
            <person name="Miyazaki J."/>
            <person name="Takai K."/>
            <person name="Nakagawa S."/>
        </authorList>
    </citation>
    <scope>NUCLEOTIDE SEQUENCE</scope>
    <source>
        <strain evidence="15">GF1</strain>
    </source>
</reference>
<evidence type="ECO:0000256" key="8">
    <source>
        <dbReference type="ARBA" id="ARBA00023012"/>
    </source>
</evidence>
<feature type="domain" description="Response regulatory" evidence="12">
    <location>
        <begin position="807"/>
        <end position="923"/>
    </location>
</feature>
<dbReference type="Gene3D" id="3.40.50.2300">
    <property type="match status" value="1"/>
</dbReference>
<dbReference type="KEGG" id="ddu:GF1_03450"/>
<dbReference type="CDD" id="cd00082">
    <property type="entry name" value="HisKA"/>
    <property type="match status" value="1"/>
</dbReference>
<dbReference type="SUPFAM" id="SSF55785">
    <property type="entry name" value="PYP-like sensor domain (PAS domain)"/>
    <property type="match status" value="3"/>
</dbReference>
<keyword evidence="6" id="KW-0418">Kinase</keyword>
<dbReference type="InterPro" id="IPR003661">
    <property type="entry name" value="HisK_dim/P_dom"/>
</dbReference>
<dbReference type="InterPro" id="IPR035965">
    <property type="entry name" value="PAS-like_dom_sf"/>
</dbReference>
<dbReference type="PANTHER" id="PTHR43065:SF42">
    <property type="entry name" value="TWO-COMPONENT SENSOR PPRA"/>
    <property type="match status" value="1"/>
</dbReference>
<dbReference type="SUPFAM" id="SSF52172">
    <property type="entry name" value="CheY-like"/>
    <property type="match status" value="1"/>
</dbReference>
<dbReference type="SUPFAM" id="SSF47384">
    <property type="entry name" value="Homodimeric domain of signal transducing histidine kinase"/>
    <property type="match status" value="1"/>
</dbReference>
<keyword evidence="4" id="KW-0808">Transferase</keyword>
<dbReference type="InterPro" id="IPR000700">
    <property type="entry name" value="PAS-assoc_C"/>
</dbReference>
<dbReference type="SMART" id="SM00091">
    <property type="entry name" value="PAS"/>
    <property type="match status" value="4"/>
</dbReference>
<evidence type="ECO:0000259" key="12">
    <source>
        <dbReference type="PROSITE" id="PS50110"/>
    </source>
</evidence>
<dbReference type="SMART" id="SM00387">
    <property type="entry name" value="HATPase_c"/>
    <property type="match status" value="1"/>
</dbReference>
<dbReference type="GO" id="GO:0000155">
    <property type="term" value="F:phosphorelay sensor kinase activity"/>
    <property type="evidence" value="ECO:0007669"/>
    <property type="project" value="InterPro"/>
</dbReference>
<dbReference type="Gene3D" id="3.30.565.10">
    <property type="entry name" value="Histidine kinase-like ATPase, C-terminal domain"/>
    <property type="match status" value="1"/>
</dbReference>
<comment type="catalytic activity">
    <reaction evidence="1">
        <text>ATP + protein L-histidine = ADP + protein N-phospho-L-histidine.</text>
        <dbReference type="EC" id="2.7.13.3"/>
    </reaction>
</comment>
<evidence type="ECO:0000256" key="10">
    <source>
        <dbReference type="SAM" id="Coils"/>
    </source>
</evidence>
<dbReference type="InterPro" id="IPR013656">
    <property type="entry name" value="PAS_4"/>
</dbReference>
<dbReference type="EMBL" id="AP024233">
    <property type="protein sequence ID" value="BCO07969.1"/>
    <property type="molecule type" value="Genomic_DNA"/>
</dbReference>
<dbReference type="SMART" id="SM00448">
    <property type="entry name" value="REC"/>
    <property type="match status" value="1"/>
</dbReference>
<dbReference type="PROSITE" id="PS50110">
    <property type="entry name" value="RESPONSE_REGULATORY"/>
    <property type="match status" value="1"/>
</dbReference>
<feature type="domain" description="PAC" evidence="14">
    <location>
        <begin position="251"/>
        <end position="304"/>
    </location>
</feature>
<feature type="domain" description="PAS" evidence="13">
    <location>
        <begin position="424"/>
        <end position="470"/>
    </location>
</feature>
<accession>A0A915XGX5</accession>
<dbReference type="PANTHER" id="PTHR43065">
    <property type="entry name" value="SENSOR HISTIDINE KINASE"/>
    <property type="match status" value="1"/>
</dbReference>
<dbReference type="InterPro" id="IPR001789">
    <property type="entry name" value="Sig_transdc_resp-reg_receiver"/>
</dbReference>
<keyword evidence="3 9" id="KW-0597">Phosphoprotein</keyword>
<evidence type="ECO:0000256" key="1">
    <source>
        <dbReference type="ARBA" id="ARBA00000085"/>
    </source>
</evidence>
<dbReference type="InterPro" id="IPR001610">
    <property type="entry name" value="PAC"/>
</dbReference>
<dbReference type="Pfam" id="PF00989">
    <property type="entry name" value="PAS"/>
    <property type="match status" value="1"/>
</dbReference>
<evidence type="ECO:0000256" key="3">
    <source>
        <dbReference type="ARBA" id="ARBA00022553"/>
    </source>
</evidence>
<dbReference type="PROSITE" id="PS50109">
    <property type="entry name" value="HIS_KIN"/>
    <property type="match status" value="1"/>
</dbReference>
<keyword evidence="10" id="KW-0175">Coiled coil</keyword>
<keyword evidence="16" id="KW-1185">Reference proteome</keyword>
<feature type="domain" description="Histidine kinase" evidence="11">
    <location>
        <begin position="562"/>
        <end position="787"/>
    </location>
</feature>
<dbReference type="NCBIfam" id="TIGR00229">
    <property type="entry name" value="sensory_box"/>
    <property type="match status" value="3"/>
</dbReference>